<dbReference type="AlphaFoldDB" id="A0A2A3Z061"/>
<evidence type="ECO:0000313" key="1">
    <source>
        <dbReference type="EMBL" id="PCC44873.1"/>
    </source>
</evidence>
<name>A0A2A3Z061_BREAU</name>
<proteinExistence type="predicted"/>
<sequence length="138" mass="15445">MSRLDDMNTSIIRSSEYIAALRTELSDAGPAKRAAALINQRALFPHRGKAILTAPQLELTSWDTKGSITLSPTSVRRVTRQFDKHYGAFIGGASAKWGAPVILELKDGTVMYILFNHRAFLEKTDNPDWEDALLEWQL</sequence>
<protein>
    <submittedName>
        <fullName evidence="1">Uncharacterized protein</fullName>
    </submittedName>
</protein>
<dbReference type="Proteomes" id="UP000217564">
    <property type="component" value="Unassembled WGS sequence"/>
</dbReference>
<reference evidence="1 2" key="1">
    <citation type="journal article" date="2017" name="Elife">
        <title>Extensive horizontal gene transfer in cheese-associated bacteria.</title>
        <authorList>
            <person name="Bonham K.S."/>
            <person name="Wolfe B.E."/>
            <person name="Dutton R.J."/>
        </authorList>
    </citation>
    <scope>NUCLEOTIDE SEQUENCE [LARGE SCALE GENOMIC DNA]</scope>
    <source>
        <strain evidence="1 2">947_7</strain>
    </source>
</reference>
<accession>A0A2A3Z061</accession>
<dbReference type="EMBL" id="NRGP01000049">
    <property type="protein sequence ID" value="PCC44873.1"/>
    <property type="molecule type" value="Genomic_DNA"/>
</dbReference>
<organism evidence="1 2">
    <name type="scientific">Brevibacterium aurantiacum</name>
    <dbReference type="NCBI Taxonomy" id="273384"/>
    <lineage>
        <taxon>Bacteria</taxon>
        <taxon>Bacillati</taxon>
        <taxon>Actinomycetota</taxon>
        <taxon>Actinomycetes</taxon>
        <taxon>Micrococcales</taxon>
        <taxon>Brevibacteriaceae</taxon>
        <taxon>Brevibacterium</taxon>
    </lineage>
</organism>
<comment type="caution">
    <text evidence="1">The sequence shown here is derived from an EMBL/GenBank/DDBJ whole genome shotgun (WGS) entry which is preliminary data.</text>
</comment>
<gene>
    <name evidence="1" type="ORF">CIK64_18640</name>
</gene>
<evidence type="ECO:0000313" key="2">
    <source>
        <dbReference type="Proteomes" id="UP000217564"/>
    </source>
</evidence>